<keyword evidence="2" id="KW-0732">Signal</keyword>
<dbReference type="CTD" id="221476"/>
<evidence type="ECO:0000256" key="2">
    <source>
        <dbReference type="SAM" id="SignalP"/>
    </source>
</evidence>
<dbReference type="PRINTS" id="PR00837">
    <property type="entry name" value="V5TPXLIKE"/>
</dbReference>
<organism evidence="4 5">
    <name type="scientific">Microcaecilia unicolor</name>
    <dbReference type="NCBI Taxonomy" id="1415580"/>
    <lineage>
        <taxon>Eukaryota</taxon>
        <taxon>Metazoa</taxon>
        <taxon>Chordata</taxon>
        <taxon>Craniata</taxon>
        <taxon>Vertebrata</taxon>
        <taxon>Euteleostomi</taxon>
        <taxon>Amphibia</taxon>
        <taxon>Gymnophiona</taxon>
        <taxon>Siphonopidae</taxon>
        <taxon>Microcaecilia</taxon>
    </lineage>
</organism>
<sequence>MQLSQVIPLLLFLAIGSSQALSEEEKKTLLQLHNDYRSKVTPPAADMLKMYWDTDLEKLAKSYAAECKWDHNPKRGSTGENLYLTSSKTVSMQGAMNMWHGEQKDYNFSTMACTENKMCGHYTQVVWAASSKVGCGEHFCEQVEKEKPNQSIMVCNYKPPGNVNGQRPYTEGKPCSKCPAEYKCVDNLCAYSIELEETSTVPTTATHEQPSSPELRTSPEVDLDLEDFSVASVTTEGIPPPQQASTHSLTSAPGVDRGVQETTTPWFTSTDPSSLHNHLVSTQVEVEEEKEDRDIALEDASETSKTAQRNLFPRFTPSVRSITSPKGEIGLEENYQSAISPEPSLSPETSSLLHIVTRAGGHTLPFLSDPVSKTDSSAGRNFPTSIYFCLLSAIFGLKLFF</sequence>
<dbReference type="PROSITE" id="PS01010">
    <property type="entry name" value="CRISP_2"/>
    <property type="match status" value="1"/>
</dbReference>
<dbReference type="PROSITE" id="PS01009">
    <property type="entry name" value="CRISP_1"/>
    <property type="match status" value="1"/>
</dbReference>
<dbReference type="RefSeq" id="XP_030077220.1">
    <property type="nucleotide sequence ID" value="XM_030221360.1"/>
</dbReference>
<dbReference type="Pfam" id="PF00188">
    <property type="entry name" value="CAP"/>
    <property type="match status" value="1"/>
</dbReference>
<dbReference type="InterPro" id="IPR001283">
    <property type="entry name" value="CRISP-related"/>
</dbReference>
<dbReference type="Gene3D" id="3.40.33.10">
    <property type="entry name" value="CAP"/>
    <property type="match status" value="1"/>
</dbReference>
<dbReference type="AlphaFoldDB" id="A0A6P7ZVI0"/>
<dbReference type="InParanoid" id="A0A6P7ZVI0"/>
<dbReference type="Proteomes" id="UP000515156">
    <property type="component" value="Chromosome 12"/>
</dbReference>
<dbReference type="InterPro" id="IPR035940">
    <property type="entry name" value="CAP_sf"/>
</dbReference>
<dbReference type="SUPFAM" id="SSF55797">
    <property type="entry name" value="PR-1-like"/>
    <property type="match status" value="1"/>
</dbReference>
<dbReference type="KEGG" id="muo:115481906"/>
<evidence type="ECO:0000259" key="3">
    <source>
        <dbReference type="SMART" id="SM00198"/>
    </source>
</evidence>
<name>A0A6P7ZVI0_9AMPH</name>
<protein>
    <submittedName>
        <fullName evidence="5">Peptidase inhibitor 16 isoform X1</fullName>
    </submittedName>
</protein>
<dbReference type="GeneID" id="115481906"/>
<dbReference type="InterPro" id="IPR014044">
    <property type="entry name" value="CAP_dom"/>
</dbReference>
<feature type="region of interest" description="Disordered" evidence="1">
    <location>
        <begin position="200"/>
        <end position="220"/>
    </location>
</feature>
<accession>A0A6P7ZVI0</accession>
<feature type="compositionally biased region" description="Polar residues" evidence="1">
    <location>
        <begin position="200"/>
        <end position="215"/>
    </location>
</feature>
<proteinExistence type="predicted"/>
<reference evidence="5" key="1">
    <citation type="submission" date="2025-08" db="UniProtKB">
        <authorList>
            <consortium name="RefSeq"/>
        </authorList>
    </citation>
    <scope>IDENTIFICATION</scope>
</reference>
<dbReference type="SMART" id="SM00198">
    <property type="entry name" value="SCP"/>
    <property type="match status" value="1"/>
</dbReference>
<gene>
    <name evidence="5" type="primary">PI16</name>
</gene>
<evidence type="ECO:0000313" key="4">
    <source>
        <dbReference type="Proteomes" id="UP000515156"/>
    </source>
</evidence>
<dbReference type="GO" id="GO:0005576">
    <property type="term" value="C:extracellular region"/>
    <property type="evidence" value="ECO:0007669"/>
    <property type="project" value="InterPro"/>
</dbReference>
<feature type="chain" id="PRO_5027799386" evidence="2">
    <location>
        <begin position="21"/>
        <end position="401"/>
    </location>
</feature>
<evidence type="ECO:0000256" key="1">
    <source>
        <dbReference type="SAM" id="MobiDB-lite"/>
    </source>
</evidence>
<feature type="domain" description="SCP" evidence="3">
    <location>
        <begin position="24"/>
        <end position="165"/>
    </location>
</feature>
<feature type="region of interest" description="Disordered" evidence="1">
    <location>
        <begin position="235"/>
        <end position="255"/>
    </location>
</feature>
<evidence type="ECO:0000313" key="5">
    <source>
        <dbReference type="RefSeq" id="XP_030077220.1"/>
    </source>
</evidence>
<feature type="signal peptide" evidence="2">
    <location>
        <begin position="1"/>
        <end position="20"/>
    </location>
</feature>
<dbReference type="OrthoDB" id="337038at2759"/>
<dbReference type="PANTHER" id="PTHR10334">
    <property type="entry name" value="CYSTEINE-RICH SECRETORY PROTEIN-RELATED"/>
    <property type="match status" value="1"/>
</dbReference>
<dbReference type="InterPro" id="IPR018244">
    <property type="entry name" value="Allrgn_V5/Tpx1_CS"/>
</dbReference>
<keyword evidence="4" id="KW-1185">Reference proteome</keyword>